<evidence type="ECO:0000313" key="2">
    <source>
        <dbReference type="Proteomes" id="UP000467841"/>
    </source>
</evidence>
<name>A0A6D2KU95_9BRAS</name>
<sequence length="100" mass="11216">MLRILKISSPITIAVQSSQSLYRSDGVTPFNPTDTEMYLWSGSGVLHDMLLSGIGKDGTGTRYFETQNSHEIESGIRHYAVLSWAYVFILSCWALNHLYA</sequence>
<evidence type="ECO:0000313" key="1">
    <source>
        <dbReference type="EMBL" id="CAA7060455.1"/>
    </source>
</evidence>
<keyword evidence="2" id="KW-1185">Reference proteome</keyword>
<protein>
    <submittedName>
        <fullName evidence="1">Uncharacterized protein</fullName>
    </submittedName>
</protein>
<dbReference type="EMBL" id="CACVBM020001829">
    <property type="protein sequence ID" value="CAA7060455.1"/>
    <property type="molecule type" value="Genomic_DNA"/>
</dbReference>
<organism evidence="1 2">
    <name type="scientific">Microthlaspi erraticum</name>
    <dbReference type="NCBI Taxonomy" id="1685480"/>
    <lineage>
        <taxon>Eukaryota</taxon>
        <taxon>Viridiplantae</taxon>
        <taxon>Streptophyta</taxon>
        <taxon>Embryophyta</taxon>
        <taxon>Tracheophyta</taxon>
        <taxon>Spermatophyta</taxon>
        <taxon>Magnoliopsida</taxon>
        <taxon>eudicotyledons</taxon>
        <taxon>Gunneridae</taxon>
        <taxon>Pentapetalae</taxon>
        <taxon>rosids</taxon>
        <taxon>malvids</taxon>
        <taxon>Brassicales</taxon>
        <taxon>Brassicaceae</taxon>
        <taxon>Coluteocarpeae</taxon>
        <taxon>Microthlaspi</taxon>
    </lineage>
</organism>
<gene>
    <name evidence="1" type="ORF">MERR_LOCUS47691</name>
</gene>
<proteinExistence type="predicted"/>
<dbReference type="AlphaFoldDB" id="A0A6D2KU95"/>
<reference evidence="1" key="1">
    <citation type="submission" date="2020-01" db="EMBL/GenBank/DDBJ databases">
        <authorList>
            <person name="Mishra B."/>
        </authorList>
    </citation>
    <scope>NUCLEOTIDE SEQUENCE [LARGE SCALE GENOMIC DNA]</scope>
</reference>
<dbReference type="Proteomes" id="UP000467841">
    <property type="component" value="Unassembled WGS sequence"/>
</dbReference>
<accession>A0A6D2KU95</accession>
<comment type="caution">
    <text evidence="1">The sequence shown here is derived from an EMBL/GenBank/DDBJ whole genome shotgun (WGS) entry which is preliminary data.</text>
</comment>